<keyword evidence="1" id="KW-1017">Isopeptide bond</keyword>
<evidence type="ECO:0000256" key="6">
    <source>
        <dbReference type="SAM" id="MobiDB-lite"/>
    </source>
</evidence>
<proteinExistence type="predicted"/>
<evidence type="ECO:0000313" key="8">
    <source>
        <dbReference type="EMBL" id="PVD30246.1"/>
    </source>
</evidence>
<evidence type="ECO:0000259" key="7">
    <source>
        <dbReference type="Pfam" id="PF16739"/>
    </source>
</evidence>
<keyword evidence="9" id="KW-1185">Reference proteome</keyword>
<evidence type="ECO:0000256" key="1">
    <source>
        <dbReference type="ARBA" id="ARBA00022499"/>
    </source>
</evidence>
<keyword evidence="2" id="KW-0597">Phosphoprotein</keyword>
<reference evidence="8 9" key="1">
    <citation type="submission" date="2018-04" db="EMBL/GenBank/DDBJ databases">
        <title>The genome of golden apple snail Pomacea canaliculata provides insight into stress tolerance and invasive adaptation.</title>
        <authorList>
            <person name="Liu C."/>
            <person name="Liu B."/>
            <person name="Ren Y."/>
            <person name="Zhang Y."/>
            <person name="Wang H."/>
            <person name="Li S."/>
            <person name="Jiang F."/>
            <person name="Yin L."/>
            <person name="Zhang G."/>
            <person name="Qian W."/>
            <person name="Fan W."/>
        </authorList>
    </citation>
    <scope>NUCLEOTIDE SEQUENCE [LARGE SCALE GENOMIC DNA]</scope>
    <source>
        <strain evidence="8">SZHN2017</strain>
        <tissue evidence="8">Muscle</tissue>
    </source>
</reference>
<feature type="domain" description="Caspase recruitment" evidence="7">
    <location>
        <begin position="24"/>
        <end position="105"/>
    </location>
</feature>
<name>A0A2T7PA19_POMCA</name>
<accession>A0A2T7PA19</accession>
<dbReference type="GO" id="GO:0045087">
    <property type="term" value="P:innate immune response"/>
    <property type="evidence" value="ECO:0007669"/>
    <property type="project" value="UniProtKB-KW"/>
</dbReference>
<feature type="compositionally biased region" description="Polar residues" evidence="6">
    <location>
        <begin position="422"/>
        <end position="446"/>
    </location>
</feature>
<keyword evidence="4" id="KW-0832">Ubl conjugation</keyword>
<feature type="region of interest" description="Disordered" evidence="6">
    <location>
        <begin position="233"/>
        <end position="289"/>
    </location>
</feature>
<protein>
    <recommendedName>
        <fullName evidence="7">Caspase recruitment domain-containing protein</fullName>
    </recommendedName>
</protein>
<feature type="compositionally biased region" description="Polar residues" evidence="6">
    <location>
        <begin position="336"/>
        <end position="345"/>
    </location>
</feature>
<dbReference type="GO" id="GO:0005737">
    <property type="term" value="C:cytoplasm"/>
    <property type="evidence" value="ECO:0007669"/>
    <property type="project" value="UniProtKB-ARBA"/>
</dbReference>
<dbReference type="InterPro" id="IPR031964">
    <property type="entry name" value="CARD_dom"/>
</dbReference>
<gene>
    <name evidence="8" type="ORF">C0Q70_09508</name>
</gene>
<evidence type="ECO:0000256" key="3">
    <source>
        <dbReference type="ARBA" id="ARBA00022588"/>
    </source>
</evidence>
<feature type="compositionally biased region" description="Polar residues" evidence="6">
    <location>
        <begin position="250"/>
        <end position="289"/>
    </location>
</feature>
<feature type="compositionally biased region" description="Polar residues" evidence="6">
    <location>
        <begin position="357"/>
        <end position="367"/>
    </location>
</feature>
<keyword evidence="3" id="KW-0399">Innate immunity</keyword>
<organism evidence="8 9">
    <name type="scientific">Pomacea canaliculata</name>
    <name type="common">Golden apple snail</name>
    <dbReference type="NCBI Taxonomy" id="400727"/>
    <lineage>
        <taxon>Eukaryota</taxon>
        <taxon>Metazoa</taxon>
        <taxon>Spiralia</taxon>
        <taxon>Lophotrochozoa</taxon>
        <taxon>Mollusca</taxon>
        <taxon>Gastropoda</taxon>
        <taxon>Caenogastropoda</taxon>
        <taxon>Architaenioglossa</taxon>
        <taxon>Ampullarioidea</taxon>
        <taxon>Ampullariidae</taxon>
        <taxon>Pomacea</taxon>
    </lineage>
</organism>
<dbReference type="Gene3D" id="1.10.533.10">
    <property type="entry name" value="Death Domain, Fas"/>
    <property type="match status" value="1"/>
</dbReference>
<evidence type="ECO:0000313" key="9">
    <source>
        <dbReference type="Proteomes" id="UP000245119"/>
    </source>
</evidence>
<evidence type="ECO:0000256" key="4">
    <source>
        <dbReference type="ARBA" id="ARBA00022843"/>
    </source>
</evidence>
<keyword evidence="5" id="KW-0391">Immunity</keyword>
<feature type="compositionally biased region" description="Basic and acidic residues" evidence="6">
    <location>
        <begin position="233"/>
        <end position="248"/>
    </location>
</feature>
<dbReference type="EMBL" id="PZQS01000005">
    <property type="protein sequence ID" value="PVD30246.1"/>
    <property type="molecule type" value="Genomic_DNA"/>
</dbReference>
<evidence type="ECO:0000256" key="5">
    <source>
        <dbReference type="ARBA" id="ARBA00022859"/>
    </source>
</evidence>
<dbReference type="InterPro" id="IPR011029">
    <property type="entry name" value="DEATH-like_dom_sf"/>
</dbReference>
<dbReference type="Proteomes" id="UP000245119">
    <property type="component" value="Linkage Group LG5"/>
</dbReference>
<comment type="caution">
    <text evidence="8">The sequence shown here is derived from an EMBL/GenBank/DDBJ whole genome shotgun (WGS) entry which is preliminary data.</text>
</comment>
<dbReference type="Pfam" id="PF16739">
    <property type="entry name" value="CARD_2"/>
    <property type="match status" value="1"/>
</dbReference>
<feature type="region of interest" description="Disordered" evidence="6">
    <location>
        <begin position="332"/>
        <end position="463"/>
    </location>
</feature>
<dbReference type="AlphaFoldDB" id="A0A2T7PA19"/>
<sequence length="594" mass="66324">MGITKEQFRKLDVLEQGRVKWKFLQAHFSAFVRIQASNVLEHLAEVLHRNDMEQIERDMQNKSNNIVMQNLLMRLSRTCKPWWIPLEKYLLEEGDNKLYSFLNPWRDFEEHGATAASPESFFRNSDRSSEGFQRPYSCDTPLGKTSGLVDVLRSCPWRKLADVLGFNMDEQRAVKYSASYDNDFHQHLIDAYIEKYRSNATVGSMVRALLQLKTEGRRIVSFMEEAQLIVNNEREGSEAGEARGEESHGFNVTESASGASAGTRQTSLFLNCSPHSPSTTATNNFSAHEPINGSSANDYFPSSAFHPTDRIVSRTNQESVSSWHMQEDLHRLVPSPGTTQPSQRLRTPPNILDGSDLMQSLVDNASQPDAGDVKNLNTENQAEDKSYPQKYCNPSHPTDDQEDGDNSFLQTDGPCEVLHATESASSDFTNGRDSSTAPSNYSQQPASDVPSAAELSGSIPQPGNSNSNITINVNLHNCKKPILNIGKKNRVNLDLPMIQEQTYEADEDRQQEFDTIFPSVSSPAEANFERLRSDTGFRPQEYQQGIGDCPTGLISAGQNLVTEGETLPWNSNLHQTKPKQIVESESEAAAGQDY</sequence>
<feature type="region of interest" description="Disordered" evidence="6">
    <location>
        <begin position="568"/>
        <end position="594"/>
    </location>
</feature>
<evidence type="ECO:0000256" key="2">
    <source>
        <dbReference type="ARBA" id="ARBA00022553"/>
    </source>
</evidence>